<dbReference type="AlphaFoldDB" id="A0A840RXX9"/>
<evidence type="ECO:0000313" key="4">
    <source>
        <dbReference type="EMBL" id="MBB5201716.1"/>
    </source>
</evidence>
<dbReference type="Gene3D" id="3.20.20.80">
    <property type="entry name" value="Glycosidases"/>
    <property type="match status" value="1"/>
</dbReference>
<dbReference type="PROSITE" id="PS51677">
    <property type="entry name" value="NODB"/>
    <property type="match status" value="1"/>
</dbReference>
<dbReference type="Proteomes" id="UP000571084">
    <property type="component" value="Unassembled WGS sequence"/>
</dbReference>
<evidence type="ECO:0000313" key="5">
    <source>
        <dbReference type="Proteomes" id="UP000571084"/>
    </source>
</evidence>
<dbReference type="Gene3D" id="3.20.20.370">
    <property type="entry name" value="Glycoside hydrolase/deacetylase"/>
    <property type="match status" value="1"/>
</dbReference>
<dbReference type="SUPFAM" id="SSF88713">
    <property type="entry name" value="Glycoside hydrolase/deacetylase"/>
    <property type="match status" value="1"/>
</dbReference>
<organism evidence="4 5">
    <name type="scientific">Glaciimonas immobilis</name>
    <dbReference type="NCBI Taxonomy" id="728004"/>
    <lineage>
        <taxon>Bacteria</taxon>
        <taxon>Pseudomonadati</taxon>
        <taxon>Pseudomonadota</taxon>
        <taxon>Betaproteobacteria</taxon>
        <taxon>Burkholderiales</taxon>
        <taxon>Oxalobacteraceae</taxon>
        <taxon>Glaciimonas</taxon>
    </lineage>
</organism>
<name>A0A840RXX9_9BURK</name>
<evidence type="ECO:0000256" key="1">
    <source>
        <dbReference type="ARBA" id="ARBA00022729"/>
    </source>
</evidence>
<keyword evidence="5" id="KW-1185">Reference proteome</keyword>
<evidence type="ECO:0000259" key="3">
    <source>
        <dbReference type="PROSITE" id="PS51677"/>
    </source>
</evidence>
<comment type="caution">
    <text evidence="4">The sequence shown here is derived from an EMBL/GenBank/DDBJ whole genome shotgun (WGS) entry which is preliminary data.</text>
</comment>
<keyword evidence="1 2" id="KW-0732">Signal</keyword>
<dbReference type="InterPro" id="IPR032772">
    <property type="entry name" value="PGA_deacetylase_PgaB_C"/>
</dbReference>
<reference evidence="4 5" key="1">
    <citation type="submission" date="2020-08" db="EMBL/GenBank/DDBJ databases">
        <title>Genomic Encyclopedia of Type Strains, Phase IV (KMG-IV): sequencing the most valuable type-strain genomes for metagenomic binning, comparative biology and taxonomic classification.</title>
        <authorList>
            <person name="Goeker M."/>
        </authorList>
    </citation>
    <scope>NUCLEOTIDE SEQUENCE [LARGE SCALE GENOMIC DNA]</scope>
    <source>
        <strain evidence="4 5">DSM 23240</strain>
    </source>
</reference>
<dbReference type="RefSeq" id="WP_168057259.1">
    <property type="nucleotide sequence ID" value="NZ_JAAOZT010000017.1"/>
</dbReference>
<sequence length="608" mass="67193">MSMKKNLKWTAIRAVVMVGLLSSFAPGSAANAAATNAAAANATAMGNADVSARVADQQTYLVLCYHSIPARFNRDEGAISAPNFADQLAWLRDRGYTALSMNDVLEAKAGGKPLPKLSYLVTVDDGYEDFYLNAYPILKLYNVPAVFGLVGSWIENGPDREQSMGDPFYAQQHFVTWPQVKEMADSGLVEMASHSYDLHHGIIANPQKNTEPAAVTLQYDLEKKQYETLANRRLRVLTDLQKNSALIEKNTGKRPRIMIWPYGATDRIAAEAAAAAGMPINFTLSEGLASAKSTNSVPRTLIGGEVTLDNFSYMVQYKNSLKGGDPIRAIKINLDGIYDPDPERQNDKLGRVLNQIARLGVNTVLLQPYVTPAKDGSIEEVYFPNVYLPMRADLLNRVSWQLRSRLGVDVLMIVNTSNIAQRENGNTRHLDFSIPQDREKLFNIYSDLSLTVPSQGVIFEGARTDDQQKIFNKELLNHMHYYELPTLYYALDDNIKAEDDAEELYAGAPNNNFAGALIDAPVANSDAKQLQAFAKNLPPNKINILSFSVKDASIKELEKIADNIQYLKHQGLADFVIDGAEFLDDPSKLNILRQAISLKSNPLVTPGQ</sequence>
<protein>
    <submittedName>
        <fullName evidence="4">Poly-beta-1,6-N-acetyl-D-glucosamine N-deacetylase PgaB</fullName>
    </submittedName>
</protein>
<dbReference type="PANTHER" id="PTHR34216">
    <property type="match status" value="1"/>
</dbReference>
<dbReference type="InterPro" id="IPR011330">
    <property type="entry name" value="Glyco_hydro/deAcase_b/a-brl"/>
</dbReference>
<accession>A0A840RXX9</accession>
<dbReference type="GO" id="GO:0005975">
    <property type="term" value="P:carbohydrate metabolic process"/>
    <property type="evidence" value="ECO:0007669"/>
    <property type="project" value="InterPro"/>
</dbReference>
<feature type="signal peptide" evidence="2">
    <location>
        <begin position="1"/>
        <end position="29"/>
    </location>
</feature>
<dbReference type="InterPro" id="IPR051398">
    <property type="entry name" value="Polysacch_Deacetylase"/>
</dbReference>
<dbReference type="Pfam" id="PF01522">
    <property type="entry name" value="Polysacc_deac_1"/>
    <property type="match status" value="1"/>
</dbReference>
<proteinExistence type="predicted"/>
<feature type="chain" id="PRO_5032520566" evidence="2">
    <location>
        <begin position="30"/>
        <end position="608"/>
    </location>
</feature>
<dbReference type="Pfam" id="PF14883">
    <property type="entry name" value="GHL13"/>
    <property type="match status" value="1"/>
</dbReference>
<dbReference type="InterPro" id="IPR023854">
    <property type="entry name" value="PGA_deacetylase_PgaB"/>
</dbReference>
<gene>
    <name evidence="4" type="ORF">HNR39_003574</name>
</gene>
<dbReference type="EMBL" id="JACHHQ010000008">
    <property type="protein sequence ID" value="MBB5201716.1"/>
    <property type="molecule type" value="Genomic_DNA"/>
</dbReference>
<feature type="domain" description="NodB homology" evidence="3">
    <location>
        <begin position="117"/>
        <end position="364"/>
    </location>
</feature>
<dbReference type="InterPro" id="IPR002509">
    <property type="entry name" value="NODB_dom"/>
</dbReference>
<dbReference type="GO" id="GO:0043708">
    <property type="term" value="P:cell adhesion involved in biofilm formation"/>
    <property type="evidence" value="ECO:0007669"/>
    <property type="project" value="InterPro"/>
</dbReference>
<dbReference type="PANTHER" id="PTHR34216:SF7">
    <property type="entry name" value="POLY-BETA-1,6-N-ACETYL-D-GLUCOSAMINE N-DEACETYLASE"/>
    <property type="match status" value="1"/>
</dbReference>
<evidence type="ECO:0000256" key="2">
    <source>
        <dbReference type="SAM" id="SignalP"/>
    </source>
</evidence>
<dbReference type="GO" id="GO:0016810">
    <property type="term" value="F:hydrolase activity, acting on carbon-nitrogen (but not peptide) bonds"/>
    <property type="evidence" value="ECO:0007669"/>
    <property type="project" value="InterPro"/>
</dbReference>
<dbReference type="NCBIfam" id="TIGR03938">
    <property type="entry name" value="deacetyl_PgaB"/>
    <property type="match status" value="1"/>
</dbReference>